<dbReference type="InterPro" id="IPR018202">
    <property type="entry name" value="Ser_caboxypep_ser_AS"/>
</dbReference>
<dbReference type="EC" id="3.4.16.-" evidence="2"/>
<accession>E1ZCH7</accession>
<evidence type="ECO:0000256" key="2">
    <source>
        <dbReference type="RuleBase" id="RU361156"/>
    </source>
</evidence>
<dbReference type="GO" id="GO:0006508">
    <property type="term" value="P:proteolysis"/>
    <property type="evidence" value="ECO:0007669"/>
    <property type="project" value="UniProtKB-KW"/>
</dbReference>
<gene>
    <name evidence="4" type="ORF">CHLNCDRAFT_22309</name>
</gene>
<dbReference type="AlphaFoldDB" id="E1ZCH7"/>
<dbReference type="GO" id="GO:0004185">
    <property type="term" value="F:serine-type carboxypeptidase activity"/>
    <property type="evidence" value="ECO:0007669"/>
    <property type="project" value="UniProtKB-UniRule"/>
</dbReference>
<evidence type="ECO:0000313" key="5">
    <source>
        <dbReference type="Proteomes" id="UP000008141"/>
    </source>
</evidence>
<sequence>YITVDEEAGRALFYVFVQSTSRPRTDPLVLWLNGGPGCSSLGGGFLAELGPFYPTPGGKQLIPNQFAWNSVANVLYLESPAMVGFSYSNTSADARVGDRRTAADSREFLLRWFDRFPQYRSHKFWLSGESYAGHYVPDLADEILRGNRRLCRHGPAGNAWSDATMDNRAAVDFWWSHGVTSGEATNGMASTCDFSKVGPLLAEEVRRQGGVDPPPPAAAALPQPGLSRQRGDWS</sequence>
<dbReference type="GeneID" id="17355862"/>
<dbReference type="InterPro" id="IPR029058">
    <property type="entry name" value="AB_hydrolase_fold"/>
</dbReference>
<dbReference type="eggNOG" id="KOG1282">
    <property type="taxonomic scope" value="Eukaryota"/>
</dbReference>
<evidence type="ECO:0000313" key="4">
    <source>
        <dbReference type="EMBL" id="EFN56434.1"/>
    </source>
</evidence>
<evidence type="ECO:0000256" key="1">
    <source>
        <dbReference type="ARBA" id="ARBA00009431"/>
    </source>
</evidence>
<dbReference type="PANTHER" id="PTHR11802:SF201">
    <property type="entry name" value="CARBOXYPEPTIDASE"/>
    <property type="match status" value="1"/>
</dbReference>
<dbReference type="RefSeq" id="XP_005848536.1">
    <property type="nucleotide sequence ID" value="XM_005848474.1"/>
</dbReference>
<dbReference type="MEROPS" id="S10.A37"/>
<reference evidence="4 5" key="1">
    <citation type="journal article" date="2010" name="Plant Cell">
        <title>The Chlorella variabilis NC64A genome reveals adaptation to photosymbiosis, coevolution with viruses, and cryptic sex.</title>
        <authorList>
            <person name="Blanc G."/>
            <person name="Duncan G."/>
            <person name="Agarkova I."/>
            <person name="Borodovsky M."/>
            <person name="Gurnon J."/>
            <person name="Kuo A."/>
            <person name="Lindquist E."/>
            <person name="Lucas S."/>
            <person name="Pangilinan J."/>
            <person name="Polle J."/>
            <person name="Salamov A."/>
            <person name="Terry A."/>
            <person name="Yamada T."/>
            <person name="Dunigan D.D."/>
            <person name="Grigoriev I.V."/>
            <person name="Claverie J.M."/>
            <person name="Van Etten J.L."/>
        </authorList>
    </citation>
    <scope>NUCLEOTIDE SEQUENCE [LARGE SCALE GENOMIC DNA]</scope>
    <source>
        <strain evidence="4 5">NC64A</strain>
    </source>
</reference>
<dbReference type="Gene3D" id="3.40.50.1820">
    <property type="entry name" value="alpha/beta hydrolase"/>
    <property type="match status" value="1"/>
</dbReference>
<protein>
    <recommendedName>
        <fullName evidence="2">Carboxypeptidase</fullName>
        <ecNumber evidence="2">3.4.16.-</ecNumber>
    </recommendedName>
</protein>
<keyword evidence="2" id="KW-0378">Hydrolase</keyword>
<comment type="similarity">
    <text evidence="1 2">Belongs to the peptidase S10 family.</text>
</comment>
<dbReference type="InParanoid" id="E1ZCH7"/>
<dbReference type="Proteomes" id="UP000008141">
    <property type="component" value="Unassembled WGS sequence"/>
</dbReference>
<dbReference type="STRING" id="554065.E1ZCH7"/>
<organism evidence="5">
    <name type="scientific">Chlorella variabilis</name>
    <name type="common">Green alga</name>
    <dbReference type="NCBI Taxonomy" id="554065"/>
    <lineage>
        <taxon>Eukaryota</taxon>
        <taxon>Viridiplantae</taxon>
        <taxon>Chlorophyta</taxon>
        <taxon>core chlorophytes</taxon>
        <taxon>Trebouxiophyceae</taxon>
        <taxon>Chlorellales</taxon>
        <taxon>Chlorellaceae</taxon>
        <taxon>Chlorella clade</taxon>
        <taxon>Chlorella</taxon>
    </lineage>
</organism>
<feature type="region of interest" description="Disordered" evidence="3">
    <location>
        <begin position="204"/>
        <end position="234"/>
    </location>
</feature>
<keyword evidence="2" id="KW-0121">Carboxypeptidase</keyword>
<dbReference type="SUPFAM" id="SSF53474">
    <property type="entry name" value="alpha/beta-Hydrolases"/>
    <property type="match status" value="1"/>
</dbReference>
<evidence type="ECO:0000256" key="3">
    <source>
        <dbReference type="SAM" id="MobiDB-lite"/>
    </source>
</evidence>
<feature type="non-terminal residue" evidence="4">
    <location>
        <position position="1"/>
    </location>
</feature>
<name>E1ZCH7_CHLVA</name>
<dbReference type="InterPro" id="IPR001563">
    <property type="entry name" value="Peptidase_S10"/>
</dbReference>
<dbReference type="OrthoDB" id="443318at2759"/>
<dbReference type="OMA" id="YQDEMAN"/>
<proteinExistence type="inferred from homology"/>
<dbReference type="EMBL" id="GL433842">
    <property type="protein sequence ID" value="EFN56434.1"/>
    <property type="molecule type" value="Genomic_DNA"/>
</dbReference>
<dbReference type="PRINTS" id="PR00724">
    <property type="entry name" value="CRBOXYPTASEC"/>
</dbReference>
<dbReference type="KEGG" id="cvr:CHLNCDRAFT_22309"/>
<dbReference type="Pfam" id="PF00450">
    <property type="entry name" value="Peptidase_S10"/>
    <property type="match status" value="1"/>
</dbReference>
<dbReference type="PROSITE" id="PS00131">
    <property type="entry name" value="CARBOXYPEPT_SER_SER"/>
    <property type="match status" value="1"/>
</dbReference>
<keyword evidence="5" id="KW-1185">Reference proteome</keyword>
<keyword evidence="2" id="KW-0645">Protease</keyword>
<dbReference type="PANTHER" id="PTHR11802">
    <property type="entry name" value="SERINE PROTEASE FAMILY S10 SERINE CARBOXYPEPTIDASE"/>
    <property type="match status" value="1"/>
</dbReference>